<keyword evidence="4" id="KW-1185">Reference proteome</keyword>
<feature type="chain" id="PRO_5043506793" evidence="2">
    <location>
        <begin position="23"/>
        <end position="255"/>
    </location>
</feature>
<feature type="signal peptide" evidence="2">
    <location>
        <begin position="1"/>
        <end position="22"/>
    </location>
</feature>
<organism evidence="3 4">
    <name type="scientific">Eleusine coracana subsp. coracana</name>
    <dbReference type="NCBI Taxonomy" id="191504"/>
    <lineage>
        <taxon>Eukaryota</taxon>
        <taxon>Viridiplantae</taxon>
        <taxon>Streptophyta</taxon>
        <taxon>Embryophyta</taxon>
        <taxon>Tracheophyta</taxon>
        <taxon>Spermatophyta</taxon>
        <taxon>Magnoliopsida</taxon>
        <taxon>Liliopsida</taxon>
        <taxon>Poales</taxon>
        <taxon>Poaceae</taxon>
        <taxon>PACMAD clade</taxon>
        <taxon>Chloridoideae</taxon>
        <taxon>Cynodonteae</taxon>
        <taxon>Eleusininae</taxon>
        <taxon>Eleusine</taxon>
    </lineage>
</organism>
<feature type="region of interest" description="Disordered" evidence="1">
    <location>
        <begin position="33"/>
        <end position="107"/>
    </location>
</feature>
<reference evidence="3" key="1">
    <citation type="journal article" date="2018" name="DNA Res.">
        <title>Multiple hybrid de novo genome assembly of finger millet, an orphan allotetraploid crop.</title>
        <authorList>
            <person name="Hatakeyama M."/>
            <person name="Aluri S."/>
            <person name="Balachadran M.T."/>
            <person name="Sivarajan S.R."/>
            <person name="Patrignani A."/>
            <person name="Gruter S."/>
            <person name="Poveda L."/>
            <person name="Shimizu-Inatsugi R."/>
            <person name="Baeten J."/>
            <person name="Francoijs K.J."/>
            <person name="Nataraja K.N."/>
            <person name="Reddy Y.A.N."/>
            <person name="Phadnis S."/>
            <person name="Ravikumar R.L."/>
            <person name="Schlapbach R."/>
            <person name="Sreeman S.M."/>
            <person name="Shimizu K.K."/>
        </authorList>
    </citation>
    <scope>NUCLEOTIDE SEQUENCE</scope>
</reference>
<sequence length="255" mass="28337">MLLLPVALLLVLVPARAPRGRGVVVEARGGRADEGAGVVGAGGRPAVEDLHPAVPPAPPRRRRRRRRSGRRRRDGAEAQLRPAQLRAQLRRGPPRRQQPRERRLRGVPRLLHAVRRAPGLHQGVHGPRRPRRPAALPPPAAAVPAHAHEATRRRRRVARLTAPASLAAGLINGAAEAIRQDVPFVFVGLFLLVNGLQYVDRIFFLFLCLFPCPFVCKECYRPNRQCSHRNCSFLPRGKRRDKCIAMVLFQTNSCG</sequence>
<feature type="region of interest" description="Disordered" evidence="1">
    <location>
        <begin position="119"/>
        <end position="150"/>
    </location>
</feature>
<feature type="compositionally biased region" description="Low complexity" evidence="1">
    <location>
        <begin position="78"/>
        <end position="87"/>
    </location>
</feature>
<dbReference type="AlphaFoldDB" id="A0AAV5F4E8"/>
<protein>
    <submittedName>
        <fullName evidence="3">Uncharacterized protein</fullName>
    </submittedName>
</protein>
<evidence type="ECO:0000256" key="2">
    <source>
        <dbReference type="SAM" id="SignalP"/>
    </source>
</evidence>
<dbReference type="Proteomes" id="UP001054889">
    <property type="component" value="Unassembled WGS sequence"/>
</dbReference>
<feature type="compositionally biased region" description="Basic residues" evidence="1">
    <location>
        <begin position="59"/>
        <end position="73"/>
    </location>
</feature>
<comment type="caution">
    <text evidence="3">The sequence shown here is derived from an EMBL/GenBank/DDBJ whole genome shotgun (WGS) entry which is preliminary data.</text>
</comment>
<dbReference type="EMBL" id="BQKI01000081">
    <property type="protein sequence ID" value="GJN29205.1"/>
    <property type="molecule type" value="Genomic_DNA"/>
</dbReference>
<keyword evidence="2" id="KW-0732">Signal</keyword>
<proteinExistence type="predicted"/>
<accession>A0AAV5F4E8</accession>
<evidence type="ECO:0000313" key="3">
    <source>
        <dbReference type="EMBL" id="GJN29205.1"/>
    </source>
</evidence>
<evidence type="ECO:0000256" key="1">
    <source>
        <dbReference type="SAM" id="MobiDB-lite"/>
    </source>
</evidence>
<gene>
    <name evidence="3" type="primary">gb17404</name>
    <name evidence="3" type="ORF">PR202_gb17404</name>
</gene>
<evidence type="ECO:0000313" key="4">
    <source>
        <dbReference type="Proteomes" id="UP001054889"/>
    </source>
</evidence>
<reference evidence="3" key="2">
    <citation type="submission" date="2021-12" db="EMBL/GenBank/DDBJ databases">
        <title>Resequencing data analysis of finger millet.</title>
        <authorList>
            <person name="Hatakeyama M."/>
            <person name="Aluri S."/>
            <person name="Balachadran M.T."/>
            <person name="Sivarajan S.R."/>
            <person name="Poveda L."/>
            <person name="Shimizu-Inatsugi R."/>
            <person name="Schlapbach R."/>
            <person name="Sreeman S.M."/>
            <person name="Shimizu K.K."/>
        </authorList>
    </citation>
    <scope>NUCLEOTIDE SEQUENCE</scope>
</reference>
<name>A0AAV5F4E8_ELECO</name>